<dbReference type="AlphaFoldDB" id="A0A0B7NNT4"/>
<sequence length="421" mass="44143">MLLRLILVKDVLPLLILTCETGGSACDAIFEAVPDTSLTGILDAASYYDGAASATALRDELAPLAEAAAVADSRVHASSCITTAAFSVPCCGDVVPAFDATEMDIVHDNLMPSFELSTVADEDVVMALGAPFESSPDLASSVVVCPLGQLSLDDYGVSNATTTHCDFSSAPFCCGFDDQDHLISNNEDSIMVDPPAAIAPASSIVAPTFEPIGSCLPASFPGFASVHASTMVSTKNSSFDFTFSFAARSPSSMTQAISSSTAIFPEAVTIVPETEFFPVPVAPEAPFGDFGIQMPSPTTAAASAATTTTIATAVTTAPSATATTITVDTSTAATSSTTAFDAEFDSLFAEICANQENREFISNSSYFSQESNGQDSYADTRVAHIQSDKNSENAAYDDDIYDFLDEYGEYKNDFADRLDFY</sequence>
<evidence type="ECO:0000313" key="3">
    <source>
        <dbReference type="Proteomes" id="UP000054107"/>
    </source>
</evidence>
<organism evidence="2 3">
    <name type="scientific">Parasitella parasitica</name>
    <dbReference type="NCBI Taxonomy" id="35722"/>
    <lineage>
        <taxon>Eukaryota</taxon>
        <taxon>Fungi</taxon>
        <taxon>Fungi incertae sedis</taxon>
        <taxon>Mucoromycota</taxon>
        <taxon>Mucoromycotina</taxon>
        <taxon>Mucoromycetes</taxon>
        <taxon>Mucorales</taxon>
        <taxon>Mucorineae</taxon>
        <taxon>Mucoraceae</taxon>
        <taxon>Parasitella</taxon>
    </lineage>
</organism>
<proteinExistence type="predicted"/>
<feature type="signal peptide" evidence="1">
    <location>
        <begin position="1"/>
        <end position="26"/>
    </location>
</feature>
<feature type="chain" id="PRO_5002121576" description="Hydrophobin" evidence="1">
    <location>
        <begin position="27"/>
        <end position="421"/>
    </location>
</feature>
<protein>
    <recommendedName>
        <fullName evidence="4">Hydrophobin</fullName>
    </recommendedName>
</protein>
<name>A0A0B7NNT4_9FUNG</name>
<keyword evidence="1" id="KW-0732">Signal</keyword>
<keyword evidence="3" id="KW-1185">Reference proteome</keyword>
<dbReference type="Proteomes" id="UP000054107">
    <property type="component" value="Unassembled WGS sequence"/>
</dbReference>
<evidence type="ECO:0000256" key="1">
    <source>
        <dbReference type="SAM" id="SignalP"/>
    </source>
</evidence>
<evidence type="ECO:0000313" key="2">
    <source>
        <dbReference type="EMBL" id="CEP17195.1"/>
    </source>
</evidence>
<reference evidence="2 3" key="1">
    <citation type="submission" date="2014-09" db="EMBL/GenBank/DDBJ databases">
        <authorList>
            <person name="Ellenberger Sabrina"/>
        </authorList>
    </citation>
    <scope>NUCLEOTIDE SEQUENCE [LARGE SCALE GENOMIC DNA]</scope>
    <source>
        <strain evidence="2 3">CBS 412.66</strain>
    </source>
</reference>
<dbReference type="EMBL" id="LN733617">
    <property type="protein sequence ID" value="CEP17195.1"/>
    <property type="molecule type" value="Genomic_DNA"/>
</dbReference>
<evidence type="ECO:0008006" key="4">
    <source>
        <dbReference type="Google" id="ProtNLM"/>
    </source>
</evidence>
<accession>A0A0B7NNT4</accession>
<gene>
    <name evidence="2" type="primary">PARPA_11488.1 scaffold 44141</name>
</gene>